<dbReference type="Proteomes" id="UP000887565">
    <property type="component" value="Unplaced"/>
</dbReference>
<accession>A0A915JIY9</accession>
<sequence length="66" mass="6916">MPKLDGGVPNINNDVNTVEDGANIAGGLLVVNPASDNCVEDFVITTAVCDCLEPSIELNVDDRVDD</sequence>
<evidence type="ECO:0000313" key="1">
    <source>
        <dbReference type="Proteomes" id="UP000887565"/>
    </source>
</evidence>
<dbReference type="AlphaFoldDB" id="A0A915JIY9"/>
<reference evidence="2" key="1">
    <citation type="submission" date="2022-11" db="UniProtKB">
        <authorList>
            <consortium name="WormBaseParasite"/>
        </authorList>
    </citation>
    <scope>IDENTIFICATION</scope>
</reference>
<dbReference type="WBParaSite" id="nRc.2.0.1.t26047-RA">
    <property type="protein sequence ID" value="nRc.2.0.1.t26047-RA"/>
    <property type="gene ID" value="nRc.2.0.1.g26047"/>
</dbReference>
<name>A0A915JIY9_ROMCU</name>
<evidence type="ECO:0000313" key="2">
    <source>
        <dbReference type="WBParaSite" id="nRc.2.0.1.t26047-RA"/>
    </source>
</evidence>
<proteinExistence type="predicted"/>
<protein>
    <submittedName>
        <fullName evidence="2">Uncharacterized protein</fullName>
    </submittedName>
</protein>
<keyword evidence="1" id="KW-1185">Reference proteome</keyword>
<organism evidence="1 2">
    <name type="scientific">Romanomermis culicivorax</name>
    <name type="common">Nematode worm</name>
    <dbReference type="NCBI Taxonomy" id="13658"/>
    <lineage>
        <taxon>Eukaryota</taxon>
        <taxon>Metazoa</taxon>
        <taxon>Ecdysozoa</taxon>
        <taxon>Nematoda</taxon>
        <taxon>Enoplea</taxon>
        <taxon>Dorylaimia</taxon>
        <taxon>Mermithida</taxon>
        <taxon>Mermithoidea</taxon>
        <taxon>Mermithidae</taxon>
        <taxon>Romanomermis</taxon>
    </lineage>
</organism>